<feature type="region of interest" description="Disordered" evidence="2">
    <location>
        <begin position="345"/>
        <end position="415"/>
    </location>
</feature>
<evidence type="ECO:0000256" key="1">
    <source>
        <dbReference type="SAM" id="Coils"/>
    </source>
</evidence>
<proteinExistence type="predicted"/>
<sequence>MELRFPSINTVVLQDRTSLPVQLMRRGVATVKLPVPPGVELTLSRGKLGDVLYKPTTDFLRWGPCVRVMMPSYNNLHDPHLRHYFQRKELNDRLRRLNFVTEDNEVICSLKDYNTYEEYLRGLKMVADCSYDETQSNKMKEVMKLQEKGRIPGDVTLTEVMDVLLDEDSQELRQLLQTKAARKKIRLRRQKEEEKYKRQDEEDFFTELDLYSWKAEDRARLMMIEKQLRHEQNRLRYQKEIQQERDRKKQAALQRKCLNEQRRMEAEIEAAKDPVLDKYNSRLLKNMFREPPKGEPQFLLPKRSHIEKPVLRSAMAKIYGQRPARPDLKRAALEQQYALQQKMLSQESERVRFRPEETRPQGELQDPRPTRSCVKLPPLQPHLTKLYGNKENGANPKRAKREQKRANQQRRLPKI</sequence>
<dbReference type="PANTHER" id="PTHR21856">
    <property type="entry name" value="FIBROUS SHEATH-INTERACTING PROTEIN 2"/>
    <property type="match status" value="1"/>
</dbReference>
<dbReference type="GO" id="GO:0005739">
    <property type="term" value="C:mitochondrion"/>
    <property type="evidence" value="ECO:0007669"/>
    <property type="project" value="TreeGrafter"/>
</dbReference>
<dbReference type="AlphaFoldDB" id="A0A9D3P958"/>
<name>A0A9D3P958_MEGAT</name>
<keyword evidence="1" id="KW-0175">Coiled coil</keyword>
<keyword evidence="4" id="KW-1185">Reference proteome</keyword>
<dbReference type="InterPro" id="IPR038891">
    <property type="entry name" value="FSIP2"/>
</dbReference>
<feature type="compositionally biased region" description="Basic residues" evidence="2">
    <location>
        <begin position="397"/>
        <end position="415"/>
    </location>
</feature>
<accession>A0A9D3P958</accession>
<reference evidence="3" key="1">
    <citation type="submission" date="2021-01" db="EMBL/GenBank/DDBJ databases">
        <authorList>
            <person name="Zahm M."/>
            <person name="Roques C."/>
            <person name="Cabau C."/>
            <person name="Klopp C."/>
            <person name="Donnadieu C."/>
            <person name="Jouanno E."/>
            <person name="Lampietro C."/>
            <person name="Louis A."/>
            <person name="Herpin A."/>
            <person name="Echchiki A."/>
            <person name="Berthelot C."/>
            <person name="Parey E."/>
            <person name="Roest-Crollius H."/>
            <person name="Braasch I."/>
            <person name="Postlethwait J."/>
            <person name="Bobe J."/>
            <person name="Montfort J."/>
            <person name="Bouchez O."/>
            <person name="Begum T."/>
            <person name="Mejri S."/>
            <person name="Adams A."/>
            <person name="Chen W.-J."/>
            <person name="Guiguen Y."/>
        </authorList>
    </citation>
    <scope>NUCLEOTIDE SEQUENCE</scope>
    <source>
        <strain evidence="3">YG-15Mar2019-1</strain>
        <tissue evidence="3">Brain</tissue>
    </source>
</reference>
<organism evidence="3 4">
    <name type="scientific">Megalops atlanticus</name>
    <name type="common">Tarpon</name>
    <name type="synonym">Clupea gigantea</name>
    <dbReference type="NCBI Taxonomy" id="7932"/>
    <lineage>
        <taxon>Eukaryota</taxon>
        <taxon>Metazoa</taxon>
        <taxon>Chordata</taxon>
        <taxon>Craniata</taxon>
        <taxon>Vertebrata</taxon>
        <taxon>Euteleostomi</taxon>
        <taxon>Actinopterygii</taxon>
        <taxon>Neopterygii</taxon>
        <taxon>Teleostei</taxon>
        <taxon>Elopiformes</taxon>
        <taxon>Megalopidae</taxon>
        <taxon>Megalops</taxon>
    </lineage>
</organism>
<comment type="caution">
    <text evidence="3">The sequence shown here is derived from an EMBL/GenBank/DDBJ whole genome shotgun (WGS) entry which is preliminary data.</text>
</comment>
<dbReference type="PANTHER" id="PTHR21856:SF7">
    <property type="entry name" value="FIBROUS SHEATH-INTERACTING PROTEIN 2"/>
    <property type="match status" value="1"/>
</dbReference>
<dbReference type="EMBL" id="JAFDVH010000025">
    <property type="protein sequence ID" value="KAG7454655.1"/>
    <property type="molecule type" value="Genomic_DNA"/>
</dbReference>
<gene>
    <name evidence="3" type="ORF">MATL_G00262020</name>
</gene>
<dbReference type="OrthoDB" id="8197715at2759"/>
<evidence type="ECO:0000256" key="2">
    <source>
        <dbReference type="SAM" id="MobiDB-lite"/>
    </source>
</evidence>
<evidence type="ECO:0000313" key="4">
    <source>
        <dbReference type="Proteomes" id="UP001046870"/>
    </source>
</evidence>
<feature type="coiled-coil region" evidence="1">
    <location>
        <begin position="173"/>
        <end position="202"/>
    </location>
</feature>
<evidence type="ECO:0000313" key="3">
    <source>
        <dbReference type="EMBL" id="KAG7454655.1"/>
    </source>
</evidence>
<dbReference type="Proteomes" id="UP001046870">
    <property type="component" value="Chromosome 25"/>
</dbReference>
<feature type="coiled-coil region" evidence="1">
    <location>
        <begin position="234"/>
        <end position="261"/>
    </location>
</feature>
<feature type="compositionally biased region" description="Basic and acidic residues" evidence="2">
    <location>
        <begin position="347"/>
        <end position="369"/>
    </location>
</feature>
<protein>
    <submittedName>
        <fullName evidence="3">Uncharacterized protein</fullName>
    </submittedName>
</protein>